<evidence type="ECO:0000256" key="5">
    <source>
        <dbReference type="ARBA" id="ARBA00022692"/>
    </source>
</evidence>
<dbReference type="RefSeq" id="WP_085069364.1">
    <property type="nucleotide sequence ID" value="NZ_CP019706.1"/>
</dbReference>
<feature type="transmembrane region" description="Helical" evidence="8">
    <location>
        <begin position="184"/>
        <end position="202"/>
    </location>
</feature>
<feature type="transmembrane region" description="Helical" evidence="8">
    <location>
        <begin position="159"/>
        <end position="178"/>
    </location>
</feature>
<feature type="transmembrane region" description="Helical" evidence="8">
    <location>
        <begin position="46"/>
        <end position="66"/>
    </location>
</feature>
<evidence type="ECO:0000256" key="8">
    <source>
        <dbReference type="HAMAP-Rule" id="MF_01937"/>
    </source>
</evidence>
<reference evidence="10 11" key="1">
    <citation type="submission" date="2017-02" db="EMBL/GenBank/DDBJ databases">
        <title>Complete genome sequence of the drought resistance-promoting endophyte Pantoea alhagi LTYR-11Z.</title>
        <authorList>
            <person name="Zhang L."/>
        </authorList>
    </citation>
    <scope>NUCLEOTIDE SEQUENCE [LARGE SCALE GENOMIC DNA]</scope>
    <source>
        <strain evidence="10 11">LTYR-11Z</strain>
    </source>
</reference>
<dbReference type="Proteomes" id="UP000192900">
    <property type="component" value="Chromosome"/>
</dbReference>
<keyword evidence="2 8" id="KW-0474">Menaquinone biosynthesis</keyword>
<comment type="pathway">
    <text evidence="8">Quinol/quinone metabolism; menaquinone biosynthesis; menaquinol from 1,4-dihydroxy-2-naphthoate: step 1/2.</text>
</comment>
<dbReference type="InterPro" id="IPR044878">
    <property type="entry name" value="UbiA_sf"/>
</dbReference>
<dbReference type="GO" id="GO:0046428">
    <property type="term" value="F:1,4-dihydroxy-2-naphthoate polyprenyltransferase activity"/>
    <property type="evidence" value="ECO:0007669"/>
    <property type="project" value="UniProtKB-UniRule"/>
</dbReference>
<dbReference type="InterPro" id="IPR026046">
    <property type="entry name" value="UBIAD1"/>
</dbReference>
<evidence type="ECO:0000256" key="9">
    <source>
        <dbReference type="NCBIfam" id="TIGR00751"/>
    </source>
</evidence>
<dbReference type="Pfam" id="PF01040">
    <property type="entry name" value="UbiA"/>
    <property type="match status" value="1"/>
</dbReference>
<dbReference type="HAMAP" id="MF_01937">
    <property type="entry name" value="MenA_1"/>
    <property type="match status" value="1"/>
</dbReference>
<dbReference type="GO" id="GO:0042371">
    <property type="term" value="P:vitamin K biosynthetic process"/>
    <property type="evidence" value="ECO:0007669"/>
    <property type="project" value="TreeGrafter"/>
</dbReference>
<dbReference type="STRING" id="1891675.B1H58_08265"/>
<keyword evidence="4 8" id="KW-0808">Transferase</keyword>
<dbReference type="OrthoDB" id="9767568at2"/>
<proteinExistence type="inferred from homology"/>
<dbReference type="GO" id="GO:0009234">
    <property type="term" value="P:menaquinone biosynthetic process"/>
    <property type="evidence" value="ECO:0007669"/>
    <property type="project" value="UniProtKB-UniRule"/>
</dbReference>
<evidence type="ECO:0000256" key="2">
    <source>
        <dbReference type="ARBA" id="ARBA00022428"/>
    </source>
</evidence>
<gene>
    <name evidence="8" type="primary">menA</name>
    <name evidence="10" type="ORF">B1H58_08265</name>
</gene>
<dbReference type="InterPro" id="IPR004657">
    <property type="entry name" value="MenA"/>
</dbReference>
<sequence>MEHIQPATFFHFRAWLESLRLRTLPLAFASILTGSALAWWQGAFSLTIALLCFLTSGLLQVLSNLANDYGDAVKGSDGSERLGPLRGIQKGAITLAQLRTSIVIATGMALVCGILLISYACHSLSDMLSFLLLGALAIIAAIAYTVGKKPYGYLGLGDLSVLIFFGWLAVSGSFYLQSHLIEPLVLLPATASGLLAAAVLNINNLRDMETDRQCGKMTLAVRLGAANARRYHLLLLSSALLCFAAFACFARPGWGSWLFLLSAPLFWQQGLYILREKSPLAMRPMLEKTVKAALLANVLFSIGMLL</sequence>
<protein>
    <recommendedName>
        <fullName evidence="8 9">1,4-dihydroxy-2-naphthoate octaprenyltransferase</fullName>
        <shortName evidence="8">DHNA-octaprenyltransferase</shortName>
        <ecNumber evidence="8 9">2.5.1.74</ecNumber>
    </recommendedName>
</protein>
<name>A0A1W6B4J6_9GAMM</name>
<organism evidence="10 11">
    <name type="scientific">Pantoea alhagi</name>
    <dbReference type="NCBI Taxonomy" id="1891675"/>
    <lineage>
        <taxon>Bacteria</taxon>
        <taxon>Pseudomonadati</taxon>
        <taxon>Pseudomonadota</taxon>
        <taxon>Gammaproteobacteria</taxon>
        <taxon>Enterobacterales</taxon>
        <taxon>Erwiniaceae</taxon>
        <taxon>Pantoea</taxon>
    </lineage>
</organism>
<keyword evidence="3 8" id="KW-1003">Cell membrane</keyword>
<dbReference type="EC" id="2.5.1.74" evidence="8 9"/>
<dbReference type="InterPro" id="IPR000537">
    <property type="entry name" value="UbiA_prenyltransferase"/>
</dbReference>
<dbReference type="NCBIfam" id="TIGR00751">
    <property type="entry name" value="menA"/>
    <property type="match status" value="1"/>
</dbReference>
<evidence type="ECO:0000256" key="7">
    <source>
        <dbReference type="ARBA" id="ARBA00023136"/>
    </source>
</evidence>
<dbReference type="KEGG" id="palh:B1H58_08265"/>
<dbReference type="PANTHER" id="PTHR13929:SF0">
    <property type="entry name" value="UBIA PRENYLTRANSFERASE DOMAIN-CONTAINING PROTEIN 1"/>
    <property type="match status" value="1"/>
</dbReference>
<keyword evidence="11" id="KW-1185">Reference proteome</keyword>
<comment type="catalytic activity">
    <reaction evidence="8">
        <text>an all-trans-polyprenyl diphosphate + 1,4-dihydroxy-2-naphthoate + H(+) = a 2-demethylmenaquinol + CO2 + diphosphate</text>
        <dbReference type="Rhea" id="RHEA:26478"/>
        <dbReference type="Rhea" id="RHEA-COMP:9563"/>
        <dbReference type="Rhea" id="RHEA-COMP:9564"/>
        <dbReference type="ChEBI" id="CHEBI:11173"/>
        <dbReference type="ChEBI" id="CHEBI:15378"/>
        <dbReference type="ChEBI" id="CHEBI:16526"/>
        <dbReference type="ChEBI" id="CHEBI:33019"/>
        <dbReference type="ChEBI" id="CHEBI:55437"/>
        <dbReference type="ChEBI" id="CHEBI:58914"/>
        <dbReference type="EC" id="2.5.1.74"/>
    </reaction>
</comment>
<comment type="subcellular location">
    <subcellularLocation>
        <location evidence="8">Cell membrane</location>
        <topology evidence="8">Multi-pass membrane protein</topology>
    </subcellularLocation>
    <subcellularLocation>
        <location evidence="1">Membrane</location>
        <topology evidence="1">Multi-pass membrane protein</topology>
    </subcellularLocation>
</comment>
<dbReference type="Gene3D" id="1.20.120.1780">
    <property type="entry name" value="UbiA prenyltransferase"/>
    <property type="match status" value="1"/>
</dbReference>
<evidence type="ECO:0000313" key="11">
    <source>
        <dbReference type="Proteomes" id="UP000192900"/>
    </source>
</evidence>
<accession>A0A1W6B4J6</accession>
<keyword evidence="5 8" id="KW-0812">Transmembrane</keyword>
<evidence type="ECO:0000313" key="10">
    <source>
        <dbReference type="EMBL" id="ARJ42022.1"/>
    </source>
</evidence>
<evidence type="ECO:0000256" key="3">
    <source>
        <dbReference type="ARBA" id="ARBA00022475"/>
    </source>
</evidence>
<dbReference type="Gene3D" id="1.10.357.140">
    <property type="entry name" value="UbiA prenyltransferase"/>
    <property type="match status" value="1"/>
</dbReference>
<dbReference type="PIRSF" id="PIRSF005355">
    <property type="entry name" value="UBIAD1"/>
    <property type="match status" value="1"/>
</dbReference>
<dbReference type="UniPathway" id="UPA00079">
    <property type="reaction ID" value="UER00168"/>
</dbReference>
<evidence type="ECO:0000256" key="4">
    <source>
        <dbReference type="ARBA" id="ARBA00022679"/>
    </source>
</evidence>
<keyword evidence="7 8" id="KW-0472">Membrane</keyword>
<dbReference type="CDD" id="cd13962">
    <property type="entry name" value="PT_UbiA_UBIAD1"/>
    <property type="match status" value="1"/>
</dbReference>
<evidence type="ECO:0000256" key="6">
    <source>
        <dbReference type="ARBA" id="ARBA00022989"/>
    </source>
</evidence>
<dbReference type="AlphaFoldDB" id="A0A1W6B4J6"/>
<dbReference type="GO" id="GO:0005886">
    <property type="term" value="C:plasma membrane"/>
    <property type="evidence" value="ECO:0007669"/>
    <property type="project" value="UniProtKB-SubCell"/>
</dbReference>
<dbReference type="NCBIfam" id="NF004750">
    <property type="entry name" value="PRK06080.1-2"/>
    <property type="match status" value="1"/>
</dbReference>
<feature type="transmembrane region" description="Helical" evidence="8">
    <location>
        <begin position="231"/>
        <end position="250"/>
    </location>
</feature>
<dbReference type="PANTHER" id="PTHR13929">
    <property type="entry name" value="1,4-DIHYDROXY-2-NAPHTHOATE OCTAPRENYLTRANSFERASE"/>
    <property type="match status" value="1"/>
</dbReference>
<feature type="transmembrane region" description="Helical" evidence="8">
    <location>
        <begin position="127"/>
        <end position="147"/>
    </location>
</feature>
<dbReference type="EMBL" id="CP019706">
    <property type="protein sequence ID" value="ARJ42022.1"/>
    <property type="molecule type" value="Genomic_DNA"/>
</dbReference>
<evidence type="ECO:0000256" key="1">
    <source>
        <dbReference type="ARBA" id="ARBA00004141"/>
    </source>
</evidence>
<feature type="transmembrane region" description="Helical" evidence="8">
    <location>
        <begin position="102"/>
        <end position="121"/>
    </location>
</feature>
<comment type="similarity">
    <text evidence="8">Belongs to the MenA family. Type 1 subfamily.</text>
</comment>
<comment type="function">
    <text evidence="8">Conversion of 1,4-dihydroxy-2-naphthoate (DHNA) to demethylmenaquinone (DMK).</text>
</comment>
<keyword evidence="6 8" id="KW-1133">Transmembrane helix</keyword>